<protein>
    <submittedName>
        <fullName evidence="2">Uncharacterized protein</fullName>
    </submittedName>
</protein>
<dbReference type="Proteomes" id="UP000007798">
    <property type="component" value="Unassembled WGS sequence"/>
</dbReference>
<reference evidence="2 3" key="1">
    <citation type="journal article" date="2007" name="Nature">
        <title>Evolution of genes and genomes on the Drosophila phylogeny.</title>
        <authorList>
            <consortium name="Drosophila 12 Genomes Consortium"/>
            <person name="Clark A.G."/>
            <person name="Eisen M.B."/>
            <person name="Smith D.R."/>
            <person name="Bergman C.M."/>
            <person name="Oliver B."/>
            <person name="Markow T.A."/>
            <person name="Kaufman T.C."/>
            <person name="Kellis M."/>
            <person name="Gelbart W."/>
            <person name="Iyer V.N."/>
            <person name="Pollard D.A."/>
            <person name="Sackton T.B."/>
            <person name="Larracuente A.M."/>
            <person name="Singh N.D."/>
            <person name="Abad J.P."/>
            <person name="Abt D.N."/>
            <person name="Adryan B."/>
            <person name="Aguade M."/>
            <person name="Akashi H."/>
            <person name="Anderson W.W."/>
            <person name="Aquadro C.F."/>
            <person name="Ardell D.H."/>
            <person name="Arguello R."/>
            <person name="Artieri C.G."/>
            <person name="Barbash D.A."/>
            <person name="Barker D."/>
            <person name="Barsanti P."/>
            <person name="Batterham P."/>
            <person name="Batzoglou S."/>
            <person name="Begun D."/>
            <person name="Bhutkar A."/>
            <person name="Blanco E."/>
            <person name="Bosak S.A."/>
            <person name="Bradley R.K."/>
            <person name="Brand A.D."/>
            <person name="Brent M.R."/>
            <person name="Brooks A.N."/>
            <person name="Brown R.H."/>
            <person name="Butlin R.K."/>
            <person name="Caggese C."/>
            <person name="Calvi B.R."/>
            <person name="Bernardo de Carvalho A."/>
            <person name="Caspi A."/>
            <person name="Castrezana S."/>
            <person name="Celniker S.E."/>
            <person name="Chang J.L."/>
            <person name="Chapple C."/>
            <person name="Chatterji S."/>
            <person name="Chinwalla A."/>
            <person name="Civetta A."/>
            <person name="Clifton S.W."/>
            <person name="Comeron J.M."/>
            <person name="Costello J.C."/>
            <person name="Coyne J.A."/>
            <person name="Daub J."/>
            <person name="David R.G."/>
            <person name="Delcher A.L."/>
            <person name="Delehaunty K."/>
            <person name="Do C.B."/>
            <person name="Ebling H."/>
            <person name="Edwards K."/>
            <person name="Eickbush T."/>
            <person name="Evans J.D."/>
            <person name="Filipski A."/>
            <person name="Findeiss S."/>
            <person name="Freyhult E."/>
            <person name="Fulton L."/>
            <person name="Fulton R."/>
            <person name="Garcia A.C."/>
            <person name="Gardiner A."/>
            <person name="Garfield D.A."/>
            <person name="Garvin B.E."/>
            <person name="Gibson G."/>
            <person name="Gilbert D."/>
            <person name="Gnerre S."/>
            <person name="Godfrey J."/>
            <person name="Good R."/>
            <person name="Gotea V."/>
            <person name="Gravely B."/>
            <person name="Greenberg A.J."/>
            <person name="Griffiths-Jones S."/>
            <person name="Gross S."/>
            <person name="Guigo R."/>
            <person name="Gustafson E.A."/>
            <person name="Haerty W."/>
            <person name="Hahn M.W."/>
            <person name="Halligan D.L."/>
            <person name="Halpern A.L."/>
            <person name="Halter G.M."/>
            <person name="Han M.V."/>
            <person name="Heger A."/>
            <person name="Hillier L."/>
            <person name="Hinrichs A.S."/>
            <person name="Holmes I."/>
            <person name="Hoskins R.A."/>
            <person name="Hubisz M.J."/>
            <person name="Hultmark D."/>
            <person name="Huntley M.A."/>
            <person name="Jaffe D.B."/>
            <person name="Jagadeeshan S."/>
            <person name="Jeck W.R."/>
            <person name="Johnson J."/>
            <person name="Jones C.D."/>
            <person name="Jordan W.C."/>
            <person name="Karpen G.H."/>
            <person name="Kataoka E."/>
            <person name="Keightley P.D."/>
            <person name="Kheradpour P."/>
            <person name="Kirkness E.F."/>
            <person name="Koerich L.B."/>
            <person name="Kristiansen K."/>
            <person name="Kudrna D."/>
            <person name="Kulathinal R.J."/>
            <person name="Kumar S."/>
            <person name="Kwok R."/>
            <person name="Lander E."/>
            <person name="Langley C.H."/>
            <person name="Lapoint R."/>
            <person name="Lazzaro B.P."/>
            <person name="Lee S.J."/>
            <person name="Levesque L."/>
            <person name="Li R."/>
            <person name="Lin C.F."/>
            <person name="Lin M.F."/>
            <person name="Lindblad-Toh K."/>
            <person name="Llopart A."/>
            <person name="Long M."/>
            <person name="Low L."/>
            <person name="Lozovsky E."/>
            <person name="Lu J."/>
            <person name="Luo M."/>
            <person name="Machado C.A."/>
            <person name="Makalowski W."/>
            <person name="Marzo M."/>
            <person name="Matsuda M."/>
            <person name="Matzkin L."/>
            <person name="McAllister B."/>
            <person name="McBride C.S."/>
            <person name="McKernan B."/>
            <person name="McKernan K."/>
            <person name="Mendez-Lago M."/>
            <person name="Minx P."/>
            <person name="Mollenhauer M.U."/>
            <person name="Montooth K."/>
            <person name="Mount S.M."/>
            <person name="Mu X."/>
            <person name="Myers E."/>
            <person name="Negre B."/>
            <person name="Newfeld S."/>
            <person name="Nielsen R."/>
            <person name="Noor M.A."/>
            <person name="O'Grady P."/>
            <person name="Pachter L."/>
            <person name="Papaceit M."/>
            <person name="Parisi M.J."/>
            <person name="Parisi M."/>
            <person name="Parts L."/>
            <person name="Pedersen J.S."/>
            <person name="Pesole G."/>
            <person name="Phillippy A.M."/>
            <person name="Ponting C.P."/>
            <person name="Pop M."/>
            <person name="Porcelli D."/>
            <person name="Powell J.R."/>
            <person name="Prohaska S."/>
            <person name="Pruitt K."/>
            <person name="Puig M."/>
            <person name="Quesneville H."/>
            <person name="Ram K.R."/>
            <person name="Rand D."/>
            <person name="Rasmussen M.D."/>
            <person name="Reed L.K."/>
            <person name="Reenan R."/>
            <person name="Reily A."/>
            <person name="Remington K.A."/>
            <person name="Rieger T.T."/>
            <person name="Ritchie M.G."/>
            <person name="Robin C."/>
            <person name="Rogers Y.H."/>
            <person name="Rohde C."/>
            <person name="Rozas J."/>
            <person name="Rubenfield M.J."/>
            <person name="Ruiz A."/>
            <person name="Russo S."/>
            <person name="Salzberg S.L."/>
            <person name="Sanchez-Gracia A."/>
            <person name="Saranga D.J."/>
            <person name="Sato H."/>
            <person name="Schaeffer S.W."/>
            <person name="Schatz M.C."/>
            <person name="Schlenke T."/>
            <person name="Schwartz R."/>
            <person name="Segarra C."/>
            <person name="Singh R.S."/>
            <person name="Sirot L."/>
            <person name="Sirota M."/>
            <person name="Sisneros N.B."/>
            <person name="Smith C.D."/>
            <person name="Smith T.F."/>
            <person name="Spieth J."/>
            <person name="Stage D.E."/>
            <person name="Stark A."/>
            <person name="Stephan W."/>
            <person name="Strausberg R.L."/>
            <person name="Strempel S."/>
            <person name="Sturgill D."/>
            <person name="Sutton G."/>
            <person name="Sutton G.G."/>
            <person name="Tao W."/>
            <person name="Teichmann S."/>
            <person name="Tobari Y.N."/>
            <person name="Tomimura Y."/>
            <person name="Tsolas J.M."/>
            <person name="Valente V.L."/>
            <person name="Venter E."/>
            <person name="Venter J.C."/>
            <person name="Vicario S."/>
            <person name="Vieira F.G."/>
            <person name="Vilella A.J."/>
            <person name="Villasante A."/>
            <person name="Walenz B."/>
            <person name="Wang J."/>
            <person name="Wasserman M."/>
            <person name="Watts T."/>
            <person name="Wilson D."/>
            <person name="Wilson R.K."/>
            <person name="Wing R.A."/>
            <person name="Wolfner M.F."/>
            <person name="Wong A."/>
            <person name="Wong G.K."/>
            <person name="Wu C.I."/>
            <person name="Wu G."/>
            <person name="Yamamoto D."/>
            <person name="Yang H.P."/>
            <person name="Yang S.P."/>
            <person name="Yorke J.A."/>
            <person name="Yoshida K."/>
            <person name="Zdobnov E."/>
            <person name="Zhang P."/>
            <person name="Zhang Y."/>
            <person name="Zimin A.V."/>
            <person name="Baldwin J."/>
            <person name="Abdouelleil A."/>
            <person name="Abdulkadir J."/>
            <person name="Abebe A."/>
            <person name="Abera B."/>
            <person name="Abreu J."/>
            <person name="Acer S.C."/>
            <person name="Aftuck L."/>
            <person name="Alexander A."/>
            <person name="An P."/>
            <person name="Anderson E."/>
            <person name="Anderson S."/>
            <person name="Arachi H."/>
            <person name="Azer M."/>
            <person name="Bachantsang P."/>
            <person name="Barry A."/>
            <person name="Bayul T."/>
            <person name="Berlin A."/>
            <person name="Bessette D."/>
            <person name="Bloom T."/>
            <person name="Blye J."/>
            <person name="Boguslavskiy L."/>
            <person name="Bonnet C."/>
            <person name="Boukhgalter B."/>
            <person name="Bourzgui I."/>
            <person name="Brown A."/>
            <person name="Cahill P."/>
            <person name="Channer S."/>
            <person name="Cheshatsang Y."/>
            <person name="Chuda L."/>
            <person name="Citroen M."/>
            <person name="Collymore A."/>
            <person name="Cooke P."/>
            <person name="Costello M."/>
            <person name="D'Aco K."/>
            <person name="Daza R."/>
            <person name="De Haan G."/>
            <person name="DeGray S."/>
            <person name="DeMaso C."/>
            <person name="Dhargay N."/>
            <person name="Dooley K."/>
            <person name="Dooley E."/>
            <person name="Doricent M."/>
            <person name="Dorje P."/>
            <person name="Dorjee K."/>
            <person name="Dupes A."/>
            <person name="Elong R."/>
            <person name="Falk J."/>
            <person name="Farina A."/>
            <person name="Faro S."/>
            <person name="Ferguson D."/>
            <person name="Fisher S."/>
            <person name="Foley C.D."/>
            <person name="Franke A."/>
            <person name="Friedrich D."/>
            <person name="Gadbois L."/>
            <person name="Gearin G."/>
            <person name="Gearin C.R."/>
            <person name="Giannoukos G."/>
            <person name="Goode T."/>
            <person name="Graham J."/>
            <person name="Grandbois E."/>
            <person name="Grewal S."/>
            <person name="Gyaltsen K."/>
            <person name="Hafez N."/>
            <person name="Hagos B."/>
            <person name="Hall J."/>
            <person name="Henson C."/>
            <person name="Hollinger A."/>
            <person name="Honan T."/>
            <person name="Huard M.D."/>
            <person name="Hughes L."/>
            <person name="Hurhula B."/>
            <person name="Husby M.E."/>
            <person name="Kamat A."/>
            <person name="Kanga B."/>
            <person name="Kashin S."/>
            <person name="Khazanovich D."/>
            <person name="Kisner P."/>
            <person name="Lance K."/>
            <person name="Lara M."/>
            <person name="Lee W."/>
            <person name="Lennon N."/>
            <person name="Letendre F."/>
            <person name="LeVine R."/>
            <person name="Lipovsky A."/>
            <person name="Liu X."/>
            <person name="Liu J."/>
            <person name="Liu S."/>
            <person name="Lokyitsang T."/>
            <person name="Lokyitsang Y."/>
            <person name="Lubonja R."/>
            <person name="Lui A."/>
            <person name="MacDonald P."/>
            <person name="Magnisalis V."/>
            <person name="Maru K."/>
            <person name="Matthews C."/>
            <person name="McCusker W."/>
            <person name="McDonough S."/>
            <person name="Mehta T."/>
            <person name="Meldrim J."/>
            <person name="Meneus L."/>
            <person name="Mihai O."/>
            <person name="Mihalev A."/>
            <person name="Mihova T."/>
            <person name="Mittelman R."/>
            <person name="Mlenga V."/>
            <person name="Montmayeur A."/>
            <person name="Mulrain L."/>
            <person name="Navidi A."/>
            <person name="Naylor J."/>
            <person name="Negash T."/>
            <person name="Nguyen T."/>
            <person name="Nguyen N."/>
            <person name="Nicol R."/>
            <person name="Norbu C."/>
            <person name="Norbu N."/>
            <person name="Novod N."/>
            <person name="O'Neill B."/>
            <person name="Osman S."/>
            <person name="Markiewicz E."/>
            <person name="Oyono O.L."/>
            <person name="Patti C."/>
            <person name="Phunkhang P."/>
            <person name="Pierre F."/>
            <person name="Priest M."/>
            <person name="Raghuraman S."/>
            <person name="Rege F."/>
            <person name="Reyes R."/>
            <person name="Rise C."/>
            <person name="Rogov P."/>
            <person name="Ross K."/>
            <person name="Ryan E."/>
            <person name="Settipalli S."/>
            <person name="Shea T."/>
            <person name="Sherpa N."/>
            <person name="Shi L."/>
            <person name="Shih D."/>
            <person name="Sparrow T."/>
            <person name="Spaulding J."/>
            <person name="Stalker J."/>
            <person name="Stange-Thomann N."/>
            <person name="Stavropoulos S."/>
            <person name="Stone C."/>
            <person name="Strader C."/>
            <person name="Tesfaye S."/>
            <person name="Thomson T."/>
            <person name="Thoulutsang Y."/>
            <person name="Thoulutsang D."/>
            <person name="Topham K."/>
            <person name="Topping I."/>
            <person name="Tsamla T."/>
            <person name="Vassiliev H."/>
            <person name="Vo A."/>
            <person name="Wangchuk T."/>
            <person name="Wangdi T."/>
            <person name="Weiand M."/>
            <person name="Wilkinson J."/>
            <person name="Wilson A."/>
            <person name="Yadav S."/>
            <person name="Young G."/>
            <person name="Yu Q."/>
            <person name="Zembek L."/>
            <person name="Zhong D."/>
            <person name="Zimmer A."/>
            <person name="Zwirko Z."/>
            <person name="Jaffe D.B."/>
            <person name="Alvarez P."/>
            <person name="Brockman W."/>
            <person name="Butler J."/>
            <person name="Chin C."/>
            <person name="Gnerre S."/>
            <person name="Grabherr M."/>
            <person name="Kleber M."/>
            <person name="Mauceli E."/>
            <person name="MacCallum I."/>
        </authorList>
    </citation>
    <scope>NUCLEOTIDE SEQUENCE [LARGE SCALE GENOMIC DNA]</scope>
    <source>
        <strain evidence="3">Tucson 14030-0811.24</strain>
    </source>
</reference>
<dbReference type="GO" id="GO:0043035">
    <property type="term" value="F:chromatin insulator sequence binding"/>
    <property type="evidence" value="ECO:0007669"/>
    <property type="project" value="EnsemblMetazoa"/>
</dbReference>
<dbReference type="GO" id="GO:0000976">
    <property type="term" value="F:transcription cis-regulatory region binding"/>
    <property type="evidence" value="ECO:0007669"/>
    <property type="project" value="EnsemblMetazoa"/>
</dbReference>
<feature type="non-terminal residue" evidence="2">
    <location>
        <position position="84"/>
    </location>
</feature>
<gene>
    <name evidence="2" type="primary">Dwil\GK28007</name>
    <name evidence="2" type="ORF">Dwil_GK28007</name>
</gene>
<dbReference type="EMBL" id="CH963847">
    <property type="protein sequence ID" value="KRF97760.1"/>
    <property type="molecule type" value="Genomic_DNA"/>
</dbReference>
<accession>A0A0Q9WPG7</accession>
<evidence type="ECO:0000256" key="1">
    <source>
        <dbReference type="SAM" id="MobiDB-lite"/>
    </source>
</evidence>
<feature type="region of interest" description="Disordered" evidence="1">
    <location>
        <begin position="1"/>
        <end position="38"/>
    </location>
</feature>
<proteinExistence type="predicted"/>
<dbReference type="GO" id="GO:0071514">
    <property type="term" value="P:genomic imprinting"/>
    <property type="evidence" value="ECO:0007669"/>
    <property type="project" value="EnsemblMetazoa"/>
</dbReference>
<dbReference type="GO" id="GO:0035075">
    <property type="term" value="P:response to ecdysone"/>
    <property type="evidence" value="ECO:0007669"/>
    <property type="project" value="EnsemblMetazoa"/>
</dbReference>
<feature type="compositionally biased region" description="Polar residues" evidence="1">
    <location>
        <begin position="9"/>
        <end position="18"/>
    </location>
</feature>
<dbReference type="InParanoid" id="A0A0Q9WPG7"/>
<dbReference type="AlphaFoldDB" id="A0A0Q9WPG7"/>
<dbReference type="GO" id="GO:0043007">
    <property type="term" value="P:maintenance of rDNA"/>
    <property type="evidence" value="ECO:0007669"/>
    <property type="project" value="EnsemblMetazoa"/>
</dbReference>
<sequence length="84" mass="9757">MSKHRRAEQSGNIQSFLNNIHKEIVDGQDGQGQRGKHKVLKSVKAKDYEEYEDYEVDLDAINEVTEMDQEEPSVAEEYIEEEEV</sequence>
<keyword evidence="3" id="KW-1185">Reference proteome</keyword>
<dbReference type="GO" id="GO:0007379">
    <property type="term" value="P:segment specification"/>
    <property type="evidence" value="ECO:0007669"/>
    <property type="project" value="EnsemblMetazoa"/>
</dbReference>
<dbReference type="GO" id="GO:0045892">
    <property type="term" value="P:negative regulation of DNA-templated transcription"/>
    <property type="evidence" value="ECO:0007669"/>
    <property type="project" value="EnsemblMetazoa"/>
</dbReference>
<organism evidence="2 3">
    <name type="scientific">Drosophila willistoni</name>
    <name type="common">Fruit fly</name>
    <dbReference type="NCBI Taxonomy" id="7260"/>
    <lineage>
        <taxon>Eukaryota</taxon>
        <taxon>Metazoa</taxon>
        <taxon>Ecdysozoa</taxon>
        <taxon>Arthropoda</taxon>
        <taxon>Hexapoda</taxon>
        <taxon>Insecta</taxon>
        <taxon>Pterygota</taxon>
        <taxon>Neoptera</taxon>
        <taxon>Endopterygota</taxon>
        <taxon>Diptera</taxon>
        <taxon>Brachycera</taxon>
        <taxon>Muscomorpha</taxon>
        <taxon>Ephydroidea</taxon>
        <taxon>Drosophilidae</taxon>
        <taxon>Drosophila</taxon>
        <taxon>Sophophora</taxon>
    </lineage>
</organism>
<evidence type="ECO:0000313" key="2">
    <source>
        <dbReference type="EMBL" id="KRF97760.1"/>
    </source>
</evidence>
<name>A0A0Q9WPG7_DROWI</name>
<dbReference type="GO" id="GO:0005634">
    <property type="term" value="C:nucleus"/>
    <property type="evidence" value="ECO:0007669"/>
    <property type="project" value="EnsemblMetazoa"/>
</dbReference>
<evidence type="ECO:0000313" key="3">
    <source>
        <dbReference type="Proteomes" id="UP000007798"/>
    </source>
</evidence>